<comment type="subcellular location">
    <subcellularLocation>
        <location evidence="1">Periplasm</location>
    </subcellularLocation>
</comment>
<dbReference type="InterPro" id="IPR017585">
    <property type="entry name" value="SAF_FlgA"/>
</dbReference>
<evidence type="ECO:0000256" key="5">
    <source>
        <dbReference type="ARBA" id="ARBA00022764"/>
    </source>
</evidence>
<dbReference type="SMART" id="SM00858">
    <property type="entry name" value="SAF"/>
    <property type="match status" value="1"/>
</dbReference>
<feature type="signal peptide" evidence="7">
    <location>
        <begin position="1"/>
        <end position="31"/>
    </location>
</feature>
<keyword evidence="4 7" id="KW-0732">Signal</keyword>
<reference evidence="10" key="1">
    <citation type="submission" date="2016-10" db="EMBL/GenBank/DDBJ databases">
        <authorList>
            <person name="Varghese N."/>
            <person name="Submissions S."/>
        </authorList>
    </citation>
    <scope>NUCLEOTIDE SEQUENCE [LARGE SCALE GENOMIC DNA]</scope>
    <source>
        <strain evidence="10">N6PO6</strain>
    </source>
</reference>
<dbReference type="RefSeq" id="WP_092877692.1">
    <property type="nucleotide sequence ID" value="NZ_FOVC01000006.1"/>
</dbReference>
<evidence type="ECO:0000259" key="8">
    <source>
        <dbReference type="SMART" id="SM00858"/>
    </source>
</evidence>
<dbReference type="InterPro" id="IPR013974">
    <property type="entry name" value="SAF"/>
</dbReference>
<dbReference type="Pfam" id="PF17656">
    <property type="entry name" value="ChapFlgA_N"/>
    <property type="match status" value="1"/>
</dbReference>
<evidence type="ECO:0000256" key="3">
    <source>
        <dbReference type="ARBA" id="ARBA00014754"/>
    </source>
</evidence>
<dbReference type="InterPro" id="IPR039246">
    <property type="entry name" value="Flagellar_FlgA"/>
</dbReference>
<keyword evidence="10" id="KW-1185">Reference proteome</keyword>
<accession>A0A1I4YB78</accession>
<dbReference type="GO" id="GO:0044780">
    <property type="term" value="P:bacterial-type flagellum assembly"/>
    <property type="evidence" value="ECO:0007669"/>
    <property type="project" value="InterPro"/>
</dbReference>
<dbReference type="CDD" id="cd11614">
    <property type="entry name" value="SAF_CpaB_FlgA_like"/>
    <property type="match status" value="1"/>
</dbReference>
<dbReference type="Gene3D" id="2.30.30.760">
    <property type="match status" value="1"/>
</dbReference>
<evidence type="ECO:0000256" key="4">
    <source>
        <dbReference type="ARBA" id="ARBA00022729"/>
    </source>
</evidence>
<dbReference type="Proteomes" id="UP000242222">
    <property type="component" value="Unassembled WGS sequence"/>
</dbReference>
<evidence type="ECO:0000256" key="2">
    <source>
        <dbReference type="ARBA" id="ARBA00010474"/>
    </source>
</evidence>
<feature type="domain" description="SAF" evidence="8">
    <location>
        <begin position="131"/>
        <end position="193"/>
    </location>
</feature>
<sequence>MILLFKSRKLFFLSPVLFVLPAFIPPAEANAALQTKKISITARKQVYNQAVANATADIERIAKQRKWQDVTSKLNVFIPGEVSQFAACTRPLITSLPTRDARVLSRLRYDIRCEGAERWDITVTVKPNVYVPVLVASRTLTRGQRLQAGDVEMKKRNVAMLRDGAITSPDDAIGLTVKKRVNELQPLLPSHLQQPLMVERGQRVLMVAEQDGVEARTLGEALKKGRKGDMIRVRNLSSKTVVTAIVEGPAVVRLLIAG</sequence>
<evidence type="ECO:0000256" key="1">
    <source>
        <dbReference type="ARBA" id="ARBA00004418"/>
    </source>
</evidence>
<dbReference type="EMBL" id="FOVC01000006">
    <property type="protein sequence ID" value="SFN35307.1"/>
    <property type="molecule type" value="Genomic_DNA"/>
</dbReference>
<dbReference type="AlphaFoldDB" id="A0A1I4YB78"/>
<protein>
    <recommendedName>
        <fullName evidence="3">Flagella basal body P-ring formation protein FlgA</fullName>
    </recommendedName>
</protein>
<dbReference type="PANTHER" id="PTHR36307">
    <property type="entry name" value="FLAGELLA BASAL BODY P-RING FORMATION PROTEIN FLGA"/>
    <property type="match status" value="1"/>
</dbReference>
<dbReference type="PANTHER" id="PTHR36307:SF1">
    <property type="entry name" value="FLAGELLA BASAL BODY P-RING FORMATION PROTEIN FLGA"/>
    <property type="match status" value="1"/>
</dbReference>
<dbReference type="STRING" id="1367852.SAMN05216516_10616"/>
<dbReference type="Pfam" id="PF13144">
    <property type="entry name" value="ChapFlgA"/>
    <property type="match status" value="1"/>
</dbReference>
<dbReference type="OrthoDB" id="6539695at2"/>
<keyword evidence="9" id="KW-0966">Cell projection</keyword>
<evidence type="ECO:0000256" key="6">
    <source>
        <dbReference type="ARBA" id="ARBA00025643"/>
    </source>
</evidence>
<organism evidence="9 10">
    <name type="scientific">Izhakiella capsodis</name>
    <dbReference type="NCBI Taxonomy" id="1367852"/>
    <lineage>
        <taxon>Bacteria</taxon>
        <taxon>Pseudomonadati</taxon>
        <taxon>Pseudomonadota</taxon>
        <taxon>Gammaproteobacteria</taxon>
        <taxon>Enterobacterales</taxon>
        <taxon>Erwiniaceae</taxon>
        <taxon>Izhakiella</taxon>
    </lineage>
</organism>
<comment type="function">
    <text evidence="6">Involved in the assembly process of the P-ring formation. It may associate with FlgF on the rod constituting a structure essential for the P-ring assembly or may act as a modulator protein for the P-ring assembly.</text>
</comment>
<evidence type="ECO:0000313" key="9">
    <source>
        <dbReference type="EMBL" id="SFN35307.1"/>
    </source>
</evidence>
<dbReference type="Gene3D" id="3.90.1210.10">
    <property type="entry name" value="Antifreeze-like/N-acetylneuraminic acid synthase C-terminal domain"/>
    <property type="match status" value="1"/>
</dbReference>
<feature type="chain" id="PRO_5017421766" description="Flagella basal body P-ring formation protein FlgA" evidence="7">
    <location>
        <begin position="32"/>
        <end position="258"/>
    </location>
</feature>
<comment type="similarity">
    <text evidence="2">Belongs to the FlgA family.</text>
</comment>
<evidence type="ECO:0000313" key="10">
    <source>
        <dbReference type="Proteomes" id="UP000242222"/>
    </source>
</evidence>
<dbReference type="GO" id="GO:0042597">
    <property type="term" value="C:periplasmic space"/>
    <property type="evidence" value="ECO:0007669"/>
    <property type="project" value="UniProtKB-SubCell"/>
</dbReference>
<proteinExistence type="inferred from homology"/>
<evidence type="ECO:0000256" key="7">
    <source>
        <dbReference type="SAM" id="SignalP"/>
    </source>
</evidence>
<keyword evidence="5" id="KW-0574">Periplasm</keyword>
<dbReference type="InterPro" id="IPR041231">
    <property type="entry name" value="FlgA_N"/>
</dbReference>
<gene>
    <name evidence="9" type="ORF">SAMN05216516_10616</name>
</gene>
<keyword evidence="9" id="KW-0969">Cilium</keyword>
<name>A0A1I4YB78_9GAMM</name>
<dbReference type="NCBIfam" id="TIGR03170">
    <property type="entry name" value="flgA_cterm"/>
    <property type="match status" value="1"/>
</dbReference>
<keyword evidence="9" id="KW-0282">Flagellum</keyword>